<dbReference type="InterPro" id="IPR001608">
    <property type="entry name" value="Ala_racemase_N"/>
</dbReference>
<evidence type="ECO:0000313" key="7">
    <source>
        <dbReference type="Proteomes" id="UP001519287"/>
    </source>
</evidence>
<dbReference type="Gene3D" id="2.40.37.10">
    <property type="entry name" value="Lyase, Ornithine Decarboxylase, Chain A, domain 1"/>
    <property type="match status" value="1"/>
</dbReference>
<feature type="modified residue" description="N6-(pyridoxal phosphate)lysine" evidence="4">
    <location>
        <position position="75"/>
    </location>
</feature>
<dbReference type="Pfam" id="PF01168">
    <property type="entry name" value="Ala_racemase_N"/>
    <property type="match status" value="1"/>
</dbReference>
<organism evidence="6 7">
    <name type="scientific">Paenibacillus eucommiae</name>
    <dbReference type="NCBI Taxonomy" id="1355755"/>
    <lineage>
        <taxon>Bacteria</taxon>
        <taxon>Bacillati</taxon>
        <taxon>Bacillota</taxon>
        <taxon>Bacilli</taxon>
        <taxon>Bacillales</taxon>
        <taxon>Paenibacillaceae</taxon>
        <taxon>Paenibacillus</taxon>
    </lineage>
</organism>
<dbReference type="PROSITE" id="PS00395">
    <property type="entry name" value="ALANINE_RACEMASE"/>
    <property type="match status" value="1"/>
</dbReference>
<dbReference type="EC" id="5.1.1.1" evidence="4"/>
<dbReference type="Proteomes" id="UP001519287">
    <property type="component" value="Unassembled WGS sequence"/>
</dbReference>
<keyword evidence="3 4" id="KW-0413">Isomerase</keyword>
<feature type="active site" description="Proton acceptor; specific for D-alanine" evidence="4">
    <location>
        <position position="75"/>
    </location>
</feature>
<dbReference type="InterPro" id="IPR029066">
    <property type="entry name" value="PLP-binding_barrel"/>
</dbReference>
<dbReference type="EMBL" id="JAGGLB010000002">
    <property type="protein sequence ID" value="MBP1989003.1"/>
    <property type="molecule type" value="Genomic_DNA"/>
</dbReference>
<dbReference type="PANTHER" id="PTHR30511">
    <property type="entry name" value="ALANINE RACEMASE"/>
    <property type="match status" value="1"/>
</dbReference>
<dbReference type="SMART" id="SM01005">
    <property type="entry name" value="Ala_racemase_C"/>
    <property type="match status" value="1"/>
</dbReference>
<dbReference type="InterPro" id="IPR011079">
    <property type="entry name" value="Ala_racemase_C"/>
</dbReference>
<dbReference type="InterPro" id="IPR020622">
    <property type="entry name" value="Ala_racemase_pyridoxalP-BS"/>
</dbReference>
<dbReference type="CDD" id="cd00430">
    <property type="entry name" value="PLPDE_III_AR"/>
    <property type="match status" value="1"/>
</dbReference>
<comment type="similarity">
    <text evidence="4">Belongs to the alanine racemase family.</text>
</comment>
<dbReference type="PRINTS" id="PR00992">
    <property type="entry name" value="ALARACEMASE"/>
</dbReference>
<comment type="catalytic activity">
    <reaction evidence="4">
        <text>L-alanine = D-alanine</text>
        <dbReference type="Rhea" id="RHEA:20249"/>
        <dbReference type="ChEBI" id="CHEBI:57416"/>
        <dbReference type="ChEBI" id="CHEBI:57972"/>
        <dbReference type="EC" id="5.1.1.1"/>
    </reaction>
</comment>
<name>A0ABS4IN61_9BACL</name>
<dbReference type="SUPFAM" id="SSF51419">
    <property type="entry name" value="PLP-binding barrel"/>
    <property type="match status" value="1"/>
</dbReference>
<evidence type="ECO:0000256" key="2">
    <source>
        <dbReference type="ARBA" id="ARBA00022898"/>
    </source>
</evidence>
<dbReference type="PANTHER" id="PTHR30511:SF0">
    <property type="entry name" value="ALANINE RACEMASE, CATABOLIC-RELATED"/>
    <property type="match status" value="1"/>
</dbReference>
<dbReference type="Gene3D" id="3.20.20.10">
    <property type="entry name" value="Alanine racemase"/>
    <property type="match status" value="1"/>
</dbReference>
<keyword evidence="2 4" id="KW-0663">Pyridoxal phosphate</keyword>
<comment type="function">
    <text evidence="4">Catalyzes the interconversion of L-alanine and D-alanine. May also act on other amino acids.</text>
</comment>
<evidence type="ECO:0000256" key="1">
    <source>
        <dbReference type="ARBA" id="ARBA00001933"/>
    </source>
</evidence>
<dbReference type="RefSeq" id="WP_245375243.1">
    <property type="nucleotide sequence ID" value="NZ_JAGGLB010000002.1"/>
</dbReference>
<evidence type="ECO:0000259" key="5">
    <source>
        <dbReference type="SMART" id="SM01005"/>
    </source>
</evidence>
<proteinExistence type="inferred from homology"/>
<evidence type="ECO:0000313" key="6">
    <source>
        <dbReference type="EMBL" id="MBP1989003.1"/>
    </source>
</evidence>
<dbReference type="SUPFAM" id="SSF50621">
    <property type="entry name" value="Alanine racemase C-terminal domain-like"/>
    <property type="match status" value="1"/>
</dbReference>
<comment type="caution">
    <text evidence="6">The sequence shown here is derived from an EMBL/GenBank/DDBJ whole genome shotgun (WGS) entry which is preliminary data.</text>
</comment>
<dbReference type="InterPro" id="IPR009006">
    <property type="entry name" value="Ala_racemase/Decarboxylase_C"/>
</dbReference>
<reference evidence="6 7" key="1">
    <citation type="submission" date="2021-03" db="EMBL/GenBank/DDBJ databases">
        <title>Genomic Encyclopedia of Type Strains, Phase IV (KMG-IV): sequencing the most valuable type-strain genomes for metagenomic binning, comparative biology and taxonomic classification.</title>
        <authorList>
            <person name="Goeker M."/>
        </authorList>
    </citation>
    <scope>NUCLEOTIDE SEQUENCE [LARGE SCALE GENOMIC DNA]</scope>
    <source>
        <strain evidence="6 7">DSM 26048</strain>
    </source>
</reference>
<evidence type="ECO:0000256" key="3">
    <source>
        <dbReference type="ARBA" id="ARBA00023235"/>
    </source>
</evidence>
<dbReference type="NCBIfam" id="TIGR00492">
    <property type="entry name" value="alr"/>
    <property type="match status" value="1"/>
</dbReference>
<feature type="binding site" evidence="4">
    <location>
        <position position="172"/>
    </location>
    <ligand>
        <name>substrate</name>
    </ligand>
</feature>
<dbReference type="GO" id="GO:0008784">
    <property type="term" value="F:alanine racemase activity"/>
    <property type="evidence" value="ECO:0007669"/>
    <property type="project" value="UniProtKB-EC"/>
</dbReference>
<protein>
    <recommendedName>
        <fullName evidence="4">Alanine racemase</fullName>
        <ecNumber evidence="4">5.1.1.1</ecNumber>
    </recommendedName>
</protein>
<dbReference type="HAMAP" id="MF_01201">
    <property type="entry name" value="Ala_racemase"/>
    <property type="match status" value="1"/>
</dbReference>
<feature type="domain" description="Alanine racemase C-terminal" evidence="5">
    <location>
        <begin position="283"/>
        <end position="408"/>
    </location>
</feature>
<gene>
    <name evidence="6" type="ORF">J2Z66_000598</name>
</gene>
<dbReference type="InterPro" id="IPR000821">
    <property type="entry name" value="Ala_racemase"/>
</dbReference>
<feature type="active site" description="Proton acceptor; specific for L-alanine" evidence="4">
    <location>
        <position position="304"/>
    </location>
</feature>
<evidence type="ECO:0000256" key="4">
    <source>
        <dbReference type="HAMAP-Rule" id="MF_01201"/>
    </source>
</evidence>
<keyword evidence="7" id="KW-1185">Reference proteome</keyword>
<comment type="cofactor">
    <cofactor evidence="1 4">
        <name>pyridoxal 5'-phosphate</name>
        <dbReference type="ChEBI" id="CHEBI:597326"/>
    </cofactor>
</comment>
<accession>A0ABS4IN61</accession>
<comment type="pathway">
    <text evidence="4">Amino-acid biosynthesis; D-alanine biosynthesis; D-alanine from L-alanine: step 1/1.</text>
</comment>
<dbReference type="Pfam" id="PF00842">
    <property type="entry name" value="Ala_racemase_C"/>
    <property type="match status" value="1"/>
</dbReference>
<feature type="binding site" evidence="4">
    <location>
        <position position="351"/>
    </location>
    <ligand>
        <name>substrate</name>
    </ligand>
</feature>
<sequence length="418" mass="46880">MNKSMNNDQNYSQKLFEPLTPLIPNASNVSHASYTSNKSYLPRTWAEVHLDRIEHNIREIRKRLPVSCSFMAAVKANAYGHGDVQVARAARNAGADALAVGTIHEALHLRKNDIMLPILVLSATPPEEADAAAKHHISLTVFQASCLDKMLKYKSSPEPLRIHIKMDTGMGRIGIREKAELEAMIPLLQNDAIIVEGIYTHFATANQADSAYYEEQRNRFNEMQQWMSDAGFSNLIVHCANSAAALQYPQNTMDMARVGAAIYGIHTCDEDVKRTMPNFLQPTLSLHTEIIHVKQMKPGSAISYDSTYWTTGDEWIATVPLGYADGCFRGFQGSYLLVDGHEAPITGKICMDQLMIRLPRYYPLGTKVTWIGRQRDKEITLDDLASHIGSIPQQILSLITDRVPRVYTYNDESERTLN</sequence>